<keyword evidence="3" id="KW-1185">Reference proteome</keyword>
<reference evidence="2 3" key="1">
    <citation type="submission" date="2013-05" db="EMBL/GenBank/DDBJ databases">
        <title>Drechslerella stenobrocha genome reveals carnivorous origination and mechanical trapping mechanism of predatory fungi.</title>
        <authorList>
            <person name="Liu X."/>
            <person name="Zhang W."/>
            <person name="Liu K."/>
        </authorList>
    </citation>
    <scope>NUCLEOTIDE SEQUENCE [LARGE SCALE GENOMIC DNA]</scope>
    <source>
        <strain evidence="2 3">248</strain>
    </source>
</reference>
<dbReference type="OrthoDB" id="3527108at2759"/>
<evidence type="ECO:0000256" key="1">
    <source>
        <dbReference type="SAM" id="MobiDB-lite"/>
    </source>
</evidence>
<organism evidence="2 3">
    <name type="scientific">Drechslerella stenobrocha 248</name>
    <dbReference type="NCBI Taxonomy" id="1043628"/>
    <lineage>
        <taxon>Eukaryota</taxon>
        <taxon>Fungi</taxon>
        <taxon>Dikarya</taxon>
        <taxon>Ascomycota</taxon>
        <taxon>Pezizomycotina</taxon>
        <taxon>Orbiliomycetes</taxon>
        <taxon>Orbiliales</taxon>
        <taxon>Orbiliaceae</taxon>
        <taxon>Drechslerella</taxon>
    </lineage>
</organism>
<proteinExistence type="predicted"/>
<accession>W7HZG9</accession>
<evidence type="ECO:0000313" key="2">
    <source>
        <dbReference type="EMBL" id="EWC48909.1"/>
    </source>
</evidence>
<dbReference type="EMBL" id="KI966371">
    <property type="protein sequence ID" value="EWC48909.1"/>
    <property type="molecule type" value="Genomic_DNA"/>
</dbReference>
<feature type="region of interest" description="Disordered" evidence="1">
    <location>
        <begin position="516"/>
        <end position="563"/>
    </location>
</feature>
<gene>
    <name evidence="2" type="ORF">DRE_00214</name>
</gene>
<name>W7HZG9_9PEZI</name>
<feature type="compositionally biased region" description="Basic and acidic residues" evidence="1">
    <location>
        <begin position="528"/>
        <end position="538"/>
    </location>
</feature>
<evidence type="ECO:0000313" key="3">
    <source>
        <dbReference type="Proteomes" id="UP000024837"/>
    </source>
</evidence>
<dbReference type="Proteomes" id="UP000024837">
    <property type="component" value="Unassembled WGS sequence"/>
</dbReference>
<dbReference type="AlphaFoldDB" id="W7HZG9"/>
<protein>
    <submittedName>
        <fullName evidence="2">Uncharacterized protein</fullName>
    </submittedName>
</protein>
<dbReference type="HOGENOM" id="CLU_031065_1_1_1"/>
<sequence>MNAGDNTTPPSWTLQAGSDSRPTWHLYRKVPADDSPDDKEYMEHASHMYRRRGRLANYLAALLEAPGTITRFALRSLKQPAIALLVGLLVGIALTRSGSRLSLPTSSSSRHVGAGAKNAVAAWTEDFYFYPPLDQKRHPPVLPHNVLDETSAVIREAHRLIQQTPLTPLFVPFTRNGMMLHQTVSSYIAAGWPREQIYVIDNSGTMDANARGRLSETNPFFLNYTLLRGQYGVNVVRTPTLLTFSQLQNYLLATAMGRGWKYFYWTHQDVAALSDETAKPFRSLYENVVRSLIELHPRADLRDWTVETLAAAGARDEGRRSQRGKWGEKANVSGRPWGLVWYEFDWLTLVNVAAAADEELGVGAWDTFIPYYHTDCDYYERMRLRGFAILEPTVGLIYDLSLHFNYADLAFFGDGSPQESSLGSARFSNTRMQLEEAQRAKNEGERNTWQDEFTGGAGEPWTYNPTGFQDAWWHVADAGRETFVKKWRTLSCRPGKVGRTLDDMWRVRTMRAPKWMPIMSDPDDEDSSGSKESGDGRPAKVSTKAAEVEDAEDLLKAGIPEVV</sequence>